<comment type="caution">
    <text evidence="1">The sequence shown here is derived from an EMBL/GenBank/DDBJ whole genome shotgun (WGS) entry which is preliminary data.</text>
</comment>
<dbReference type="Pfam" id="PF03692">
    <property type="entry name" value="CxxCxxCC"/>
    <property type="match status" value="1"/>
</dbReference>
<sequence>MDSRKIIEKHKKIIGGSLRRSPAPQALAHNIAKFHKATDELATARLSDPNPPMFECKKGCSHCCSLRVEALPPEVFRIAKHLQGLESETRSKFVQSLKEAASYAAGREFKNYENPCPFLSDAGGCEIYSVRPHKCRAYFSGSVSACVKNKAAIQDAELRNAENVLANEVIQTYKKKGVVMHPVELSQGVLKALEDPSIEARWAAGDQVFDLLPERIML</sequence>
<gene>
    <name evidence="1" type="ORF">BTO32_01640</name>
</gene>
<proteinExistence type="predicted"/>
<protein>
    <recommendedName>
        <fullName evidence="3">Zinc/iron-chelating domain-containing protein</fullName>
    </recommendedName>
</protein>
<dbReference type="Proteomes" id="UP000189339">
    <property type="component" value="Unassembled WGS sequence"/>
</dbReference>
<dbReference type="PANTHER" id="PTHR35866">
    <property type="entry name" value="PUTATIVE-RELATED"/>
    <property type="match status" value="1"/>
</dbReference>
<dbReference type="InterPro" id="IPR005358">
    <property type="entry name" value="Puta_zinc/iron-chelating_dom"/>
</dbReference>
<reference evidence="1 2" key="1">
    <citation type="submission" date="2016-12" db="EMBL/GenBank/DDBJ databases">
        <title>Marinobacter lutaoensis whole genome sequencing.</title>
        <authorList>
            <person name="Verma A."/>
            <person name="Krishnamurthi S."/>
        </authorList>
    </citation>
    <scope>NUCLEOTIDE SEQUENCE [LARGE SCALE GENOMIC DNA]</scope>
    <source>
        <strain evidence="1 2">T5054</strain>
    </source>
</reference>
<accession>A0A1V2DXR3</accession>
<dbReference type="RefSeq" id="WP_029655006.1">
    <property type="nucleotide sequence ID" value="NZ_MSCW01000001.1"/>
</dbReference>
<dbReference type="EMBL" id="MSCW01000001">
    <property type="protein sequence ID" value="ONF45200.1"/>
    <property type="molecule type" value="Genomic_DNA"/>
</dbReference>
<organism evidence="1 2">
    <name type="scientific">Marinobacter lutaoensis</name>
    <dbReference type="NCBI Taxonomy" id="135739"/>
    <lineage>
        <taxon>Bacteria</taxon>
        <taxon>Pseudomonadati</taxon>
        <taxon>Pseudomonadota</taxon>
        <taxon>Gammaproteobacteria</taxon>
        <taxon>Pseudomonadales</taxon>
        <taxon>Marinobacteraceae</taxon>
        <taxon>Marinobacter</taxon>
    </lineage>
</organism>
<evidence type="ECO:0008006" key="3">
    <source>
        <dbReference type="Google" id="ProtNLM"/>
    </source>
</evidence>
<dbReference type="STRING" id="135739.BTO32_01640"/>
<dbReference type="OrthoDB" id="9806610at2"/>
<dbReference type="AlphaFoldDB" id="A0A1V2DXR3"/>
<name>A0A1V2DXR3_9GAMM</name>
<evidence type="ECO:0000313" key="2">
    <source>
        <dbReference type="Proteomes" id="UP000189339"/>
    </source>
</evidence>
<dbReference type="PANTHER" id="PTHR35866:SF1">
    <property type="entry name" value="YKGJ FAMILY CYSTEINE CLUSTER PROTEIN"/>
    <property type="match status" value="1"/>
</dbReference>
<keyword evidence="2" id="KW-1185">Reference proteome</keyword>
<evidence type="ECO:0000313" key="1">
    <source>
        <dbReference type="EMBL" id="ONF45200.1"/>
    </source>
</evidence>